<dbReference type="Gene3D" id="3.40.50.1010">
    <property type="entry name" value="5'-nuclease"/>
    <property type="match status" value="1"/>
</dbReference>
<dbReference type="PANTHER" id="PTHR14379">
    <property type="entry name" value="LIMKAIN B LKAP"/>
    <property type="match status" value="1"/>
</dbReference>
<sequence>MTKPCAVFWDIQNVGIPRGQSGNSIIRLIRSIITKPYNLNEILIIFFLCVCDVNKLPSNVGQPLTNLDVDIVQAYNGVKDSADIKIVDLMRKFVAVAGQDCTIILLSGDADYYGTLSDLKKLHNVSIYLNGLDDSYSLILDQISEYTFVLTSGVLKPIKSTSITESVQSSAILIFESICIGFPALWNAAKAIEKFNGFRFHGMFLKVELIVDSPLTEILKRLKPNLTILKELKEIRK</sequence>
<dbReference type="EnsemblMetazoa" id="tetur11g00800.1">
    <property type="protein sequence ID" value="tetur11g00800.1"/>
    <property type="gene ID" value="tetur11g00800"/>
</dbReference>
<feature type="domain" description="NYN" evidence="1">
    <location>
        <begin position="6"/>
        <end position="129"/>
    </location>
</feature>
<protein>
    <recommendedName>
        <fullName evidence="1">NYN domain-containing protein</fullName>
    </recommendedName>
</protein>
<evidence type="ECO:0000313" key="3">
    <source>
        <dbReference type="Proteomes" id="UP000015104"/>
    </source>
</evidence>
<name>T1KGH3_TETUR</name>
<proteinExistence type="predicted"/>
<evidence type="ECO:0000259" key="1">
    <source>
        <dbReference type="Pfam" id="PF01936"/>
    </source>
</evidence>
<reference evidence="3" key="1">
    <citation type="submission" date="2011-08" db="EMBL/GenBank/DDBJ databases">
        <authorList>
            <person name="Rombauts S."/>
        </authorList>
    </citation>
    <scope>NUCLEOTIDE SEQUENCE</scope>
    <source>
        <strain evidence="3">London</strain>
    </source>
</reference>
<dbReference type="InterPro" id="IPR021139">
    <property type="entry name" value="NYN"/>
</dbReference>
<evidence type="ECO:0000313" key="2">
    <source>
        <dbReference type="EnsemblMetazoa" id="tetur11g00800.1"/>
    </source>
</evidence>
<organism evidence="2 3">
    <name type="scientific">Tetranychus urticae</name>
    <name type="common">Two-spotted spider mite</name>
    <dbReference type="NCBI Taxonomy" id="32264"/>
    <lineage>
        <taxon>Eukaryota</taxon>
        <taxon>Metazoa</taxon>
        <taxon>Ecdysozoa</taxon>
        <taxon>Arthropoda</taxon>
        <taxon>Chelicerata</taxon>
        <taxon>Arachnida</taxon>
        <taxon>Acari</taxon>
        <taxon>Acariformes</taxon>
        <taxon>Trombidiformes</taxon>
        <taxon>Prostigmata</taxon>
        <taxon>Eleutherengona</taxon>
        <taxon>Raphignathae</taxon>
        <taxon>Tetranychoidea</taxon>
        <taxon>Tetranychidae</taxon>
        <taxon>Tetranychus</taxon>
    </lineage>
</organism>
<dbReference type="Proteomes" id="UP000015104">
    <property type="component" value="Unassembled WGS sequence"/>
</dbReference>
<dbReference type="EMBL" id="CAEY01000065">
    <property type="status" value="NOT_ANNOTATED_CDS"/>
    <property type="molecule type" value="Genomic_DNA"/>
</dbReference>
<dbReference type="HOGENOM" id="CLU_102341_0_0_1"/>
<accession>T1KGH3</accession>
<keyword evidence="3" id="KW-1185">Reference proteome</keyword>
<reference evidence="2" key="2">
    <citation type="submission" date="2015-06" db="UniProtKB">
        <authorList>
            <consortium name="EnsemblMetazoa"/>
        </authorList>
    </citation>
    <scope>IDENTIFICATION</scope>
</reference>
<dbReference type="Pfam" id="PF01936">
    <property type="entry name" value="NYN"/>
    <property type="match status" value="1"/>
</dbReference>
<dbReference type="GO" id="GO:0005777">
    <property type="term" value="C:peroxisome"/>
    <property type="evidence" value="ECO:0007669"/>
    <property type="project" value="InterPro"/>
</dbReference>
<dbReference type="PANTHER" id="PTHR14379:SF3">
    <property type="entry name" value="MEIOSIS REGULATOR AND MRNA STABILITY FACTOR 1"/>
    <property type="match status" value="1"/>
</dbReference>
<dbReference type="GO" id="GO:1905762">
    <property type="term" value="F:CCR4-NOT complex binding"/>
    <property type="evidence" value="ECO:0007669"/>
    <property type="project" value="TreeGrafter"/>
</dbReference>
<dbReference type="STRING" id="32264.T1KGH3"/>
<dbReference type="GO" id="GO:0010468">
    <property type="term" value="P:regulation of gene expression"/>
    <property type="evidence" value="ECO:0007669"/>
    <property type="project" value="InterPro"/>
</dbReference>
<dbReference type="InterPro" id="IPR024768">
    <property type="entry name" value="Marf1"/>
</dbReference>
<dbReference type="AlphaFoldDB" id="T1KGH3"/>
<dbReference type="GO" id="GO:0004540">
    <property type="term" value="F:RNA nuclease activity"/>
    <property type="evidence" value="ECO:0007669"/>
    <property type="project" value="InterPro"/>
</dbReference>